<comment type="subcellular location">
    <subcellularLocation>
        <location evidence="1">Nucleus</location>
        <location evidence="1">Nucleolus</location>
    </subcellularLocation>
</comment>
<feature type="compositionally biased region" description="Basic and acidic residues" evidence="7">
    <location>
        <begin position="11"/>
        <end position="24"/>
    </location>
</feature>
<dbReference type="STRING" id="4846.A0A367IZS0"/>
<evidence type="ECO:0000256" key="2">
    <source>
        <dbReference type="ARBA" id="ARBA00022517"/>
    </source>
</evidence>
<evidence type="ECO:0000256" key="7">
    <source>
        <dbReference type="SAM" id="MobiDB-lite"/>
    </source>
</evidence>
<keyword evidence="6" id="KW-0539">Nucleus</keyword>
<dbReference type="AlphaFoldDB" id="A0A367IZS0"/>
<feature type="domain" description="BOP1 N-terminal" evidence="8">
    <location>
        <begin position="170"/>
        <end position="211"/>
    </location>
</feature>
<feature type="compositionally biased region" description="Acidic residues" evidence="7">
    <location>
        <begin position="147"/>
        <end position="159"/>
    </location>
</feature>
<sequence length="211" mass="24525">MAPKNKTAVLSKEKPKSLKRRNEQIDESEDEGFGNVSIDMGSSDEEQDEEEEEEEEGTEAFPEISLSDDEEDEDFEADSEELEDEEEEEEEEDDEEDQLMNDAELDEELERDLEREEQEDEEEKGEFEIPEPYRQRYAEEKLPEIEGNYDSDSSTEETENTIGNVPLEWYSDLPHIGYDVDGKKILKPATSDELDKFLATMEDPDSWKTVK</sequence>
<dbReference type="GO" id="GO:0070545">
    <property type="term" value="C:PeBoW complex"/>
    <property type="evidence" value="ECO:0007669"/>
    <property type="project" value="TreeGrafter"/>
</dbReference>
<dbReference type="OrthoDB" id="5571054at2759"/>
<evidence type="ECO:0000259" key="8">
    <source>
        <dbReference type="Pfam" id="PF08145"/>
    </source>
</evidence>
<feature type="compositionally biased region" description="Basic and acidic residues" evidence="7">
    <location>
        <begin position="131"/>
        <end position="144"/>
    </location>
</feature>
<evidence type="ECO:0000256" key="6">
    <source>
        <dbReference type="ARBA" id="ARBA00023242"/>
    </source>
</evidence>
<evidence type="ECO:0000256" key="1">
    <source>
        <dbReference type="ARBA" id="ARBA00004604"/>
    </source>
</evidence>
<name>A0A367IZS0_RHIST</name>
<dbReference type="Pfam" id="PF08145">
    <property type="entry name" value="BOP1NT"/>
    <property type="match status" value="1"/>
</dbReference>
<dbReference type="GO" id="GO:0000463">
    <property type="term" value="P:maturation of LSU-rRNA from tricistronic rRNA transcript (SSU-rRNA, 5.8S rRNA, LSU-rRNA)"/>
    <property type="evidence" value="ECO:0007669"/>
    <property type="project" value="TreeGrafter"/>
</dbReference>
<protein>
    <submittedName>
        <fullName evidence="9">Ribosome bioproteinsis protein erb1</fullName>
    </submittedName>
</protein>
<evidence type="ECO:0000313" key="9">
    <source>
        <dbReference type="EMBL" id="RCH83186.1"/>
    </source>
</evidence>
<feature type="region of interest" description="Disordered" evidence="7">
    <location>
        <begin position="1"/>
        <end position="159"/>
    </location>
</feature>
<feature type="non-terminal residue" evidence="9">
    <location>
        <position position="211"/>
    </location>
</feature>
<dbReference type="InterPro" id="IPR028598">
    <property type="entry name" value="BOP1/Erb1"/>
</dbReference>
<keyword evidence="10" id="KW-1185">Reference proteome</keyword>
<keyword evidence="4" id="KW-0853">WD repeat</keyword>
<evidence type="ECO:0000256" key="3">
    <source>
        <dbReference type="ARBA" id="ARBA00022552"/>
    </source>
</evidence>
<feature type="compositionally biased region" description="Acidic residues" evidence="7">
    <location>
        <begin position="66"/>
        <end position="129"/>
    </location>
</feature>
<keyword evidence="2" id="KW-0690">Ribosome biogenesis</keyword>
<evidence type="ECO:0000256" key="5">
    <source>
        <dbReference type="ARBA" id="ARBA00022737"/>
    </source>
</evidence>
<proteinExistence type="predicted"/>
<evidence type="ECO:0000313" key="10">
    <source>
        <dbReference type="Proteomes" id="UP000253551"/>
    </source>
</evidence>
<gene>
    <name evidence="9" type="primary">ERB1_2</name>
    <name evidence="9" type="ORF">CU098_001658</name>
</gene>
<dbReference type="InterPro" id="IPR012953">
    <property type="entry name" value="BOP1_N_dom"/>
</dbReference>
<keyword evidence="5" id="KW-0677">Repeat</keyword>
<organism evidence="9 10">
    <name type="scientific">Rhizopus stolonifer</name>
    <name type="common">Rhizopus nigricans</name>
    <dbReference type="NCBI Taxonomy" id="4846"/>
    <lineage>
        <taxon>Eukaryota</taxon>
        <taxon>Fungi</taxon>
        <taxon>Fungi incertae sedis</taxon>
        <taxon>Mucoromycota</taxon>
        <taxon>Mucoromycotina</taxon>
        <taxon>Mucoromycetes</taxon>
        <taxon>Mucorales</taxon>
        <taxon>Mucorineae</taxon>
        <taxon>Rhizopodaceae</taxon>
        <taxon>Rhizopus</taxon>
    </lineage>
</organism>
<feature type="compositionally biased region" description="Acidic residues" evidence="7">
    <location>
        <begin position="42"/>
        <end position="58"/>
    </location>
</feature>
<reference evidence="9 10" key="1">
    <citation type="journal article" date="2018" name="G3 (Bethesda)">
        <title>Phylogenetic and Phylogenomic Definition of Rhizopus Species.</title>
        <authorList>
            <person name="Gryganskyi A.P."/>
            <person name="Golan J."/>
            <person name="Dolatabadi S."/>
            <person name="Mondo S."/>
            <person name="Robb S."/>
            <person name="Idnurm A."/>
            <person name="Muszewska A."/>
            <person name="Steczkiewicz K."/>
            <person name="Masonjones S."/>
            <person name="Liao H.L."/>
            <person name="Gajdeczka M.T."/>
            <person name="Anike F."/>
            <person name="Vuek A."/>
            <person name="Anishchenko I.M."/>
            <person name="Voigt K."/>
            <person name="de Hoog G.S."/>
            <person name="Smith M.E."/>
            <person name="Heitman J."/>
            <person name="Vilgalys R."/>
            <person name="Stajich J.E."/>
        </authorList>
    </citation>
    <scope>NUCLEOTIDE SEQUENCE [LARGE SCALE GENOMIC DNA]</scope>
    <source>
        <strain evidence="9 10">LSU 92-RS-03</strain>
    </source>
</reference>
<dbReference type="PANTHER" id="PTHR17605:SF0">
    <property type="entry name" value="RIBOSOME BIOGENESIS PROTEIN BOP1"/>
    <property type="match status" value="1"/>
</dbReference>
<dbReference type="Proteomes" id="UP000253551">
    <property type="component" value="Unassembled WGS sequence"/>
</dbReference>
<keyword evidence="3" id="KW-0698">rRNA processing</keyword>
<dbReference type="EMBL" id="PJQM01004830">
    <property type="protein sequence ID" value="RCH83186.1"/>
    <property type="molecule type" value="Genomic_DNA"/>
</dbReference>
<dbReference type="GO" id="GO:0030687">
    <property type="term" value="C:preribosome, large subunit precursor"/>
    <property type="evidence" value="ECO:0007669"/>
    <property type="project" value="TreeGrafter"/>
</dbReference>
<dbReference type="GO" id="GO:0043021">
    <property type="term" value="F:ribonucleoprotein complex binding"/>
    <property type="evidence" value="ECO:0007669"/>
    <property type="project" value="TreeGrafter"/>
</dbReference>
<accession>A0A367IZS0</accession>
<comment type="caution">
    <text evidence="9">The sequence shown here is derived from an EMBL/GenBank/DDBJ whole genome shotgun (WGS) entry which is preliminary data.</text>
</comment>
<evidence type="ECO:0000256" key="4">
    <source>
        <dbReference type="ARBA" id="ARBA00022574"/>
    </source>
</evidence>
<dbReference type="PANTHER" id="PTHR17605">
    <property type="entry name" value="RIBOSOME BIOGENESIS PROTEIN BOP1 BLOCK OF PROLIFERATION 1 PROTEIN"/>
    <property type="match status" value="1"/>
</dbReference>